<accession>A0A0A1Z085</accession>
<dbReference type="OrthoDB" id="2963177at2"/>
<dbReference type="AlphaFoldDB" id="A0A0A1Z085"/>
<dbReference type="Proteomes" id="UP000030060">
    <property type="component" value="Unassembled WGS sequence"/>
</dbReference>
<comment type="caution">
    <text evidence="1">The sequence shown here is derived from an EMBL/GenBank/DDBJ whole genome shotgun (WGS) entry which is preliminary data.</text>
</comment>
<dbReference type="EMBL" id="ASGY01000150">
    <property type="protein sequence ID" value="KGE66132.1"/>
    <property type="molecule type" value="Genomic_DNA"/>
</dbReference>
<reference evidence="1 2" key="1">
    <citation type="journal article" date="2013" name="Genome Announc.">
        <title>Draft Genome Sequence of Pseudomonas fluorescens LMG 5329, a White Line-Inducing Principle-Producing Bioindicator for the Mushroom Pathogen Pseudomonas tolaasii.</title>
        <authorList>
            <person name="Ghequire M.G."/>
            <person name="Rokni-Zadeh H."/>
            <person name="Zarrineh P."/>
            <person name="De Mot R."/>
        </authorList>
    </citation>
    <scope>NUCLEOTIDE SEQUENCE [LARGE SCALE GENOMIC DNA]</scope>
    <source>
        <strain evidence="1 2">LMG 5329</strain>
    </source>
</reference>
<protein>
    <submittedName>
        <fullName evidence="1">Uncharacterized protein</fullName>
    </submittedName>
</protein>
<proteinExistence type="predicted"/>
<dbReference type="RefSeq" id="WP_038848435.1">
    <property type="nucleotide sequence ID" value="NZ_ASGY01000150.1"/>
</dbReference>
<organism evidence="1 2">
    <name type="scientific">Pseudomonas fluorescens LMG 5329</name>
    <dbReference type="NCBI Taxonomy" id="1324332"/>
    <lineage>
        <taxon>Bacteria</taxon>
        <taxon>Pseudomonadati</taxon>
        <taxon>Pseudomonadota</taxon>
        <taxon>Gammaproteobacteria</taxon>
        <taxon>Pseudomonadales</taxon>
        <taxon>Pseudomonadaceae</taxon>
        <taxon>Pseudomonas</taxon>
    </lineage>
</organism>
<evidence type="ECO:0000313" key="1">
    <source>
        <dbReference type="EMBL" id="KGE66132.1"/>
    </source>
</evidence>
<evidence type="ECO:0000313" key="2">
    <source>
        <dbReference type="Proteomes" id="UP000030060"/>
    </source>
</evidence>
<gene>
    <name evidence="1" type="ORF">K814_0120375</name>
</gene>
<name>A0A0A1Z085_PSEFL</name>
<sequence>MSTRLPLYRTLYAPLGGASESEVKYIFRSDDGIDPGATAISGSQYALGKESDWSPDEHPLEVQCWIDKAPLLEAIFGSDGVVSTEAEVLLALEWASADSCWRTLGSVHTVRHDAESDNVVLDIELAAGTVRGSGFLSVQAFLGKCATELTPGFAHHPGARLGLLAHPIEIVIDGDGSLFPVLEESLGVDGPLWALKACWSDPQDEPFTSDYVALVLNNAHPHFEQLRDRRAQNSEQSPLMRQVFASWLALVIAHVKDDMGVEFDTYLGAPDADEGIASIADAVRSFIRLGDLSTGSLPELFVSTQCWLDQRVRELEKEA</sequence>